<sequence length="215" mass="23284">MEAIASHSVKYPDYPILCAALLRQTPLWEDPFVPGPSAASGCDCGSAGDDGTGKRGETPDAPGPTQHLRPPGRRVTAEPWVWLTQRYLASARFCGRAERGPVGLSSGCEIAPLMWQSLWRPTGFGVQQNGTLRILVSKIDLSEDCTGQGTVVSIGHRNRVVRMEFLTRPCPHPPAAQLLLKGSLLLHSTGQEEHFAWAKKQSRLTLSTLASGISF</sequence>
<accession>A0A9Q1DG55</accession>
<keyword evidence="3" id="KW-1185">Reference proteome</keyword>
<reference evidence="2" key="1">
    <citation type="journal article" date="2023" name="Science">
        <title>Genome structures resolve the early diversification of teleost fishes.</title>
        <authorList>
            <person name="Parey E."/>
            <person name="Louis A."/>
            <person name="Montfort J."/>
            <person name="Bouchez O."/>
            <person name="Roques C."/>
            <person name="Iampietro C."/>
            <person name="Lluch J."/>
            <person name="Castinel A."/>
            <person name="Donnadieu C."/>
            <person name="Desvignes T."/>
            <person name="Floi Bucao C."/>
            <person name="Jouanno E."/>
            <person name="Wen M."/>
            <person name="Mejri S."/>
            <person name="Dirks R."/>
            <person name="Jansen H."/>
            <person name="Henkel C."/>
            <person name="Chen W.J."/>
            <person name="Zahm M."/>
            <person name="Cabau C."/>
            <person name="Klopp C."/>
            <person name="Thompson A.W."/>
            <person name="Robinson-Rechavi M."/>
            <person name="Braasch I."/>
            <person name="Lecointre G."/>
            <person name="Bobe J."/>
            <person name="Postlethwait J.H."/>
            <person name="Berthelot C."/>
            <person name="Roest Crollius H."/>
            <person name="Guiguen Y."/>
        </authorList>
    </citation>
    <scope>NUCLEOTIDE SEQUENCE</scope>
    <source>
        <strain evidence="2">Concon-B</strain>
    </source>
</reference>
<evidence type="ECO:0000256" key="1">
    <source>
        <dbReference type="SAM" id="MobiDB-lite"/>
    </source>
</evidence>
<evidence type="ECO:0000313" key="3">
    <source>
        <dbReference type="Proteomes" id="UP001152803"/>
    </source>
</evidence>
<proteinExistence type="predicted"/>
<feature type="region of interest" description="Disordered" evidence="1">
    <location>
        <begin position="39"/>
        <end position="73"/>
    </location>
</feature>
<comment type="caution">
    <text evidence="2">The sequence shown here is derived from an EMBL/GenBank/DDBJ whole genome shotgun (WGS) entry which is preliminary data.</text>
</comment>
<gene>
    <name evidence="2" type="ORF">COCON_G00117250</name>
</gene>
<organism evidence="2 3">
    <name type="scientific">Conger conger</name>
    <name type="common">Conger eel</name>
    <name type="synonym">Muraena conger</name>
    <dbReference type="NCBI Taxonomy" id="82655"/>
    <lineage>
        <taxon>Eukaryota</taxon>
        <taxon>Metazoa</taxon>
        <taxon>Chordata</taxon>
        <taxon>Craniata</taxon>
        <taxon>Vertebrata</taxon>
        <taxon>Euteleostomi</taxon>
        <taxon>Actinopterygii</taxon>
        <taxon>Neopterygii</taxon>
        <taxon>Teleostei</taxon>
        <taxon>Anguilliformes</taxon>
        <taxon>Congridae</taxon>
        <taxon>Conger</taxon>
    </lineage>
</organism>
<protein>
    <submittedName>
        <fullName evidence="2">Uncharacterized protein</fullName>
    </submittedName>
</protein>
<feature type="compositionally biased region" description="Low complexity" evidence="1">
    <location>
        <begin position="39"/>
        <end position="49"/>
    </location>
</feature>
<dbReference type="AlphaFoldDB" id="A0A9Q1DG55"/>
<evidence type="ECO:0000313" key="2">
    <source>
        <dbReference type="EMBL" id="KAJ8269118.1"/>
    </source>
</evidence>
<name>A0A9Q1DG55_CONCO</name>
<dbReference type="Proteomes" id="UP001152803">
    <property type="component" value="Unassembled WGS sequence"/>
</dbReference>
<dbReference type="EMBL" id="JAFJMO010000008">
    <property type="protein sequence ID" value="KAJ8269118.1"/>
    <property type="molecule type" value="Genomic_DNA"/>
</dbReference>